<evidence type="ECO:0000313" key="2">
    <source>
        <dbReference type="Proteomes" id="UP001494874"/>
    </source>
</evidence>
<sequence length="146" mass="16626">MNVVDELRAQLDELRDRLLDGEIVATEVHALNDANGNPDAIVTTPQTELMRAYAAAYAMDMLVSCDRETDRIRALWRRYLIHVGHQFFPAVTQFAVEYMVQILIPRRDEWFAAEGLTVDMVEALTLRGTVGYFKHLLGMIETVAEN</sequence>
<organism evidence="1 2">
    <name type="scientific">Gordonia phage Morgana</name>
    <dbReference type="NCBI Taxonomy" id="3137292"/>
    <lineage>
        <taxon>Viruses</taxon>
        <taxon>Duplodnaviria</taxon>
        <taxon>Heunggongvirae</taxon>
        <taxon>Uroviricota</taxon>
        <taxon>Caudoviricetes</taxon>
        <taxon>Kruegerviridae</taxon>
        <taxon>Cafassovirus</taxon>
        <taxon>Cafassovirus morgana</taxon>
    </lineage>
</organism>
<proteinExistence type="predicted"/>
<gene>
    <name evidence="1" type="primary">96</name>
    <name evidence="1" type="ORF">SEA_MORGANA_96</name>
</gene>
<keyword evidence="2" id="KW-1185">Reference proteome</keyword>
<accession>A0AAX4RCY2</accession>
<protein>
    <recommendedName>
        <fullName evidence="3">Tail assembly chaperone</fullName>
    </recommendedName>
</protein>
<evidence type="ECO:0000313" key="1">
    <source>
        <dbReference type="EMBL" id="XAO35530.1"/>
    </source>
</evidence>
<dbReference type="EMBL" id="PP537962">
    <property type="protein sequence ID" value="XAO35530.1"/>
    <property type="molecule type" value="Genomic_DNA"/>
</dbReference>
<name>A0AAX4RCY2_9CAUD</name>
<dbReference type="Proteomes" id="UP001494874">
    <property type="component" value="Segment"/>
</dbReference>
<evidence type="ECO:0008006" key="3">
    <source>
        <dbReference type="Google" id="ProtNLM"/>
    </source>
</evidence>
<reference evidence="1 2" key="1">
    <citation type="submission" date="2024-03" db="EMBL/GenBank/DDBJ databases">
        <authorList>
            <person name="Shriver K.J."/>
            <person name="Jarquin D.M."/>
            <person name="Bolanos-Abarca L."/>
            <person name="Cohen Z.M."/>
            <person name="Hayes E."/>
            <person name="Mustafa Y."/>
            <person name="Pacheco-Mendoza M."/>
            <person name="Broussard A.C."/>
            <person name="Fogarty M.P."/>
            <person name="Ko C."/>
            <person name="Russell D.A."/>
            <person name="Jacobs-Sera D."/>
            <person name="Hatfull G.F."/>
        </authorList>
    </citation>
    <scope>NUCLEOTIDE SEQUENCE [LARGE SCALE GENOMIC DNA]</scope>
</reference>